<dbReference type="PANTHER" id="PTHR33602:SF1">
    <property type="entry name" value="REGULATORY PROTEIN RECX FAMILY PROTEIN"/>
    <property type="match status" value="1"/>
</dbReference>
<evidence type="ECO:0000259" key="7">
    <source>
        <dbReference type="Pfam" id="PF02631"/>
    </source>
</evidence>
<evidence type="ECO:0000256" key="4">
    <source>
        <dbReference type="ARBA" id="ARBA00022490"/>
    </source>
</evidence>
<protein>
    <recommendedName>
        <fullName evidence="3 5">Regulatory protein RecX</fullName>
    </recommendedName>
</protein>
<proteinExistence type="inferred from homology"/>
<keyword evidence="9" id="KW-1185">Reference proteome</keyword>
<accession>A0A2A9DPD5</accession>
<dbReference type="GO" id="GO:0006282">
    <property type="term" value="P:regulation of DNA repair"/>
    <property type="evidence" value="ECO:0007669"/>
    <property type="project" value="UniProtKB-UniRule"/>
</dbReference>
<dbReference type="Proteomes" id="UP000221653">
    <property type="component" value="Unassembled WGS sequence"/>
</dbReference>
<dbReference type="AlphaFoldDB" id="A0A2A9DPD5"/>
<dbReference type="InterPro" id="IPR036388">
    <property type="entry name" value="WH-like_DNA-bd_sf"/>
</dbReference>
<evidence type="ECO:0000256" key="2">
    <source>
        <dbReference type="ARBA" id="ARBA00009695"/>
    </source>
</evidence>
<feature type="region of interest" description="Disordered" evidence="6">
    <location>
        <begin position="1"/>
        <end position="29"/>
    </location>
</feature>
<dbReference type="Gene3D" id="1.10.10.10">
    <property type="entry name" value="Winged helix-like DNA-binding domain superfamily/Winged helix DNA-binding domain"/>
    <property type="match status" value="2"/>
</dbReference>
<dbReference type="InterPro" id="IPR003783">
    <property type="entry name" value="Regulatory_RecX"/>
</dbReference>
<reference evidence="8 9" key="1">
    <citation type="submission" date="2017-10" db="EMBL/GenBank/DDBJ databases">
        <title>Sequencing the genomes of 1000 actinobacteria strains.</title>
        <authorList>
            <person name="Klenk H.-P."/>
        </authorList>
    </citation>
    <scope>NUCLEOTIDE SEQUENCE [LARGE SCALE GENOMIC DNA]</scope>
    <source>
        <strain evidence="8 9">DSM 20688</strain>
    </source>
</reference>
<evidence type="ECO:0000256" key="6">
    <source>
        <dbReference type="SAM" id="MobiDB-lite"/>
    </source>
</evidence>
<evidence type="ECO:0000313" key="9">
    <source>
        <dbReference type="Proteomes" id="UP000221653"/>
    </source>
</evidence>
<sequence>MDSSKKQALDQLREELANYDPEKGTGLFDHEAEAEKTTVRERALTILDYRARSTHELRSLLKERLEDSDPDVIEEVLADLTDSRLLDDETFAREWVRQRLERRGKSTRILDKELREKGVAADIRAAVLAEVDPQKEEDVARQLAYKKARSVKTVPEDRKAYDKELRKVVGVLARRGFPAGSSMSIAREYLDARIQELTE</sequence>
<organism evidence="8 9">
    <name type="scientific">Corynebacterium renale</name>
    <dbReference type="NCBI Taxonomy" id="1724"/>
    <lineage>
        <taxon>Bacteria</taxon>
        <taxon>Bacillati</taxon>
        <taxon>Actinomycetota</taxon>
        <taxon>Actinomycetes</taxon>
        <taxon>Mycobacteriales</taxon>
        <taxon>Corynebacteriaceae</taxon>
        <taxon>Corynebacterium</taxon>
    </lineage>
</organism>
<dbReference type="OrthoDB" id="5244465at2"/>
<dbReference type="HAMAP" id="MF_01114">
    <property type="entry name" value="RecX"/>
    <property type="match status" value="1"/>
</dbReference>
<comment type="function">
    <text evidence="5">Modulates RecA activity.</text>
</comment>
<dbReference type="Pfam" id="PF02631">
    <property type="entry name" value="RecX_HTH2"/>
    <property type="match status" value="1"/>
</dbReference>
<name>A0A2A9DPD5_9CORY</name>
<dbReference type="STRING" id="1724.GCA_001044175_01029"/>
<dbReference type="GO" id="GO:0005737">
    <property type="term" value="C:cytoplasm"/>
    <property type="evidence" value="ECO:0007669"/>
    <property type="project" value="UniProtKB-SubCell"/>
</dbReference>
<evidence type="ECO:0000313" key="8">
    <source>
        <dbReference type="EMBL" id="PFG28548.1"/>
    </source>
</evidence>
<dbReference type="InterPro" id="IPR053924">
    <property type="entry name" value="RecX_HTH_2nd"/>
</dbReference>
<dbReference type="EMBL" id="PDJF01000001">
    <property type="protein sequence ID" value="PFG28548.1"/>
    <property type="molecule type" value="Genomic_DNA"/>
</dbReference>
<evidence type="ECO:0000256" key="1">
    <source>
        <dbReference type="ARBA" id="ARBA00004496"/>
    </source>
</evidence>
<comment type="subcellular location">
    <subcellularLocation>
        <location evidence="1 5">Cytoplasm</location>
    </subcellularLocation>
</comment>
<comment type="caution">
    <text evidence="8">The sequence shown here is derived from an EMBL/GenBank/DDBJ whole genome shotgun (WGS) entry which is preliminary data.</text>
</comment>
<evidence type="ECO:0000256" key="3">
    <source>
        <dbReference type="ARBA" id="ARBA00018111"/>
    </source>
</evidence>
<dbReference type="RefSeq" id="WP_048379198.1">
    <property type="nucleotide sequence ID" value="NZ_LDYE01000003.1"/>
</dbReference>
<keyword evidence="4 5" id="KW-0963">Cytoplasm</keyword>
<feature type="domain" description="RecX second three-helical" evidence="7">
    <location>
        <begin position="87"/>
        <end position="128"/>
    </location>
</feature>
<gene>
    <name evidence="5" type="primary">recX</name>
    <name evidence="8" type="ORF">ATK06_1660</name>
</gene>
<comment type="similarity">
    <text evidence="2 5">Belongs to the RecX family.</text>
</comment>
<evidence type="ECO:0000256" key="5">
    <source>
        <dbReference type="HAMAP-Rule" id="MF_01114"/>
    </source>
</evidence>
<dbReference type="PANTHER" id="PTHR33602">
    <property type="entry name" value="REGULATORY PROTEIN RECX FAMILY PROTEIN"/>
    <property type="match status" value="1"/>
</dbReference>